<dbReference type="PANTHER" id="PTHR47485:SF1">
    <property type="entry name" value="THYLAKOID LUMENAL 17.4 KDA PROTEIN, CHLOROPLASTIC"/>
    <property type="match status" value="1"/>
</dbReference>
<evidence type="ECO:0000256" key="2">
    <source>
        <dbReference type="SAM" id="MobiDB-lite"/>
    </source>
</evidence>
<keyword evidence="1" id="KW-0677">Repeat</keyword>
<dbReference type="AlphaFoldDB" id="A0A6J4S6C4"/>
<evidence type="ECO:0000256" key="1">
    <source>
        <dbReference type="ARBA" id="ARBA00022737"/>
    </source>
</evidence>
<name>A0A6J4S6C4_9ACTN</name>
<evidence type="ECO:0000313" key="4">
    <source>
        <dbReference type="EMBL" id="CAA9487424.1"/>
    </source>
</evidence>
<dbReference type="Pfam" id="PF00805">
    <property type="entry name" value="Pentapeptide"/>
    <property type="match status" value="2"/>
</dbReference>
<feature type="transmembrane region" description="Helical" evidence="3">
    <location>
        <begin position="50"/>
        <end position="68"/>
    </location>
</feature>
<dbReference type="SUPFAM" id="SSF141571">
    <property type="entry name" value="Pentapeptide repeat-like"/>
    <property type="match status" value="1"/>
</dbReference>
<reference evidence="4" key="1">
    <citation type="submission" date="2020-02" db="EMBL/GenBank/DDBJ databases">
        <authorList>
            <person name="Meier V. D."/>
        </authorList>
    </citation>
    <scope>NUCLEOTIDE SEQUENCE</scope>
    <source>
        <strain evidence="4">AVDCRST_MAG05</strain>
    </source>
</reference>
<protein>
    <submittedName>
        <fullName evidence="4">Pentapeptide repeat family protein</fullName>
    </submittedName>
</protein>
<accession>A0A6J4S6C4</accession>
<organism evidence="4">
    <name type="scientific">uncultured Rubrobacteraceae bacterium</name>
    <dbReference type="NCBI Taxonomy" id="349277"/>
    <lineage>
        <taxon>Bacteria</taxon>
        <taxon>Bacillati</taxon>
        <taxon>Actinomycetota</taxon>
        <taxon>Rubrobacteria</taxon>
        <taxon>Rubrobacterales</taxon>
        <taxon>Rubrobacteraceae</taxon>
        <taxon>environmental samples</taxon>
    </lineage>
</organism>
<dbReference type="Gene3D" id="2.160.20.80">
    <property type="entry name" value="E3 ubiquitin-protein ligase SopA"/>
    <property type="match status" value="1"/>
</dbReference>
<gene>
    <name evidence="4" type="ORF">AVDCRST_MAG05-1689</name>
</gene>
<keyword evidence="3" id="KW-0472">Membrane</keyword>
<feature type="transmembrane region" description="Helical" evidence="3">
    <location>
        <begin position="98"/>
        <end position="117"/>
    </location>
</feature>
<keyword evidence="3" id="KW-1133">Transmembrane helix</keyword>
<dbReference type="InterPro" id="IPR001646">
    <property type="entry name" value="5peptide_repeat"/>
</dbReference>
<keyword evidence="3" id="KW-0812">Transmembrane</keyword>
<proteinExistence type="predicted"/>
<evidence type="ECO:0000256" key="3">
    <source>
        <dbReference type="SAM" id="Phobius"/>
    </source>
</evidence>
<dbReference type="PANTHER" id="PTHR47485">
    <property type="entry name" value="THYLAKOID LUMENAL 17.4 KDA PROTEIN, CHLOROPLASTIC"/>
    <property type="match status" value="1"/>
</dbReference>
<feature type="region of interest" description="Disordered" evidence="2">
    <location>
        <begin position="366"/>
        <end position="390"/>
    </location>
</feature>
<feature type="transmembrane region" description="Helical" evidence="3">
    <location>
        <begin position="20"/>
        <end position="38"/>
    </location>
</feature>
<sequence>MDEEHSAARQKSRWWPPTKRVTHIFVALAAAGALLFVFRDYLEALNRSSTILKAATVVAAVVVLIRVGQRYEWTGFGEAVRPKPDNGDIQPRKTLWDWLQLFIVPLALAAIGLWFAAQQEFRQQQIEEERTKSDQKIEEQRAQDAALQAYLDQMSQLMLEGGLLRSSEGGNEVRTLARARTRTVLARLDSRRKGSVVQFLYEASLTLEDHPVVSLHDVGLRDADLSKLVLSGADLGGADLSGANLSGANLQDADLGNAKLIGAKLSGANLSGANLNEAELKDAGLSGADLRNAKLIGAKLSGATMSRATMSYADLSQAYLPSADLSGAPLNEADLSGARLNEADLSDADLSDADLSDADLRHARGVTEEHLEEQTDNLEGATMPGGNIHN</sequence>
<dbReference type="EMBL" id="CADCVM010000182">
    <property type="protein sequence ID" value="CAA9487424.1"/>
    <property type="molecule type" value="Genomic_DNA"/>
</dbReference>